<organism evidence="3 4">
    <name type="scientific">Flectobacillus longus</name>
    <dbReference type="NCBI Taxonomy" id="2984207"/>
    <lineage>
        <taxon>Bacteria</taxon>
        <taxon>Pseudomonadati</taxon>
        <taxon>Bacteroidota</taxon>
        <taxon>Cytophagia</taxon>
        <taxon>Cytophagales</taxon>
        <taxon>Flectobacillaceae</taxon>
        <taxon>Flectobacillus</taxon>
    </lineage>
</organism>
<name>A0ABT6YJK4_9BACT</name>
<dbReference type="Pfam" id="PF04773">
    <property type="entry name" value="FecR"/>
    <property type="match status" value="1"/>
</dbReference>
<protein>
    <submittedName>
        <fullName evidence="3">FecR domain-containing protein</fullName>
    </submittedName>
</protein>
<dbReference type="InterPro" id="IPR006860">
    <property type="entry name" value="FecR"/>
</dbReference>
<dbReference type="InterPro" id="IPR012373">
    <property type="entry name" value="Ferrdict_sens_TM"/>
</dbReference>
<dbReference type="PANTHER" id="PTHR30273">
    <property type="entry name" value="PERIPLASMIC SIGNAL SENSOR AND SIGMA FACTOR ACTIVATOR FECR-RELATED"/>
    <property type="match status" value="1"/>
</dbReference>
<accession>A0ABT6YJK4</accession>
<feature type="domain" description="FecR protein" evidence="1">
    <location>
        <begin position="153"/>
        <end position="238"/>
    </location>
</feature>
<sequence length="370" mass="41609">MFDYKNFSANDFAMDAFFREWVLKPTPDSSAFWKNWLLQNPEKSEVIEKAQKIVITLKNAQEEISEDEIDHAVAQIVAAANQREAQSKPVIRPIWSTTKLIRWAASIIAVVGLTWYAYDYWGNRPSELYTKTVATIVNKSNMVETFNKSSEPMVISLPDGSSVILQPKSRLSYPSQFDDSVRAVVLSGESFFEVAKNPQQPFLVYANELITKVLGTSFTIKAFANDTQVKVIVKTGKVWVYTAKDAQQPQAIEAITAQATLIPNQQITLLREKLALQKANVSAQMIHDLPSIQTQSFEFKHTPLSEVFEMLESTYHVEIDYDQQLMSACELTASLGDEPLPEKLKLICSVIEATYEVQDGKVVIHGKACN</sequence>
<gene>
    <name evidence="3" type="ORF">QM480_05505</name>
</gene>
<evidence type="ECO:0000259" key="1">
    <source>
        <dbReference type="Pfam" id="PF04773"/>
    </source>
</evidence>
<dbReference type="PIRSF" id="PIRSF018266">
    <property type="entry name" value="FecR"/>
    <property type="match status" value="1"/>
</dbReference>
<dbReference type="PANTHER" id="PTHR30273:SF2">
    <property type="entry name" value="PROTEIN FECR"/>
    <property type="match status" value="1"/>
</dbReference>
<comment type="caution">
    <text evidence="3">The sequence shown here is derived from an EMBL/GenBank/DDBJ whole genome shotgun (WGS) entry which is preliminary data.</text>
</comment>
<dbReference type="Gene3D" id="2.60.120.1440">
    <property type="match status" value="1"/>
</dbReference>
<dbReference type="Proteomes" id="UP001236569">
    <property type="component" value="Unassembled WGS sequence"/>
</dbReference>
<evidence type="ECO:0000313" key="3">
    <source>
        <dbReference type="EMBL" id="MDI9863768.1"/>
    </source>
</evidence>
<keyword evidence="4" id="KW-1185">Reference proteome</keyword>
<evidence type="ECO:0000313" key="4">
    <source>
        <dbReference type="Proteomes" id="UP001236569"/>
    </source>
</evidence>
<reference evidence="3 4" key="1">
    <citation type="submission" date="2023-05" db="EMBL/GenBank/DDBJ databases">
        <title>Novel species of genus Flectobacillus isolated from stream in China.</title>
        <authorList>
            <person name="Lu H."/>
        </authorList>
    </citation>
    <scope>NUCLEOTIDE SEQUENCE [LARGE SCALE GENOMIC DNA]</scope>
    <source>
        <strain evidence="3 4">DC10W</strain>
    </source>
</reference>
<proteinExistence type="predicted"/>
<dbReference type="InterPro" id="IPR032508">
    <property type="entry name" value="FecR_C"/>
</dbReference>
<dbReference type="EMBL" id="JASHID010000003">
    <property type="protein sequence ID" value="MDI9863768.1"/>
    <property type="molecule type" value="Genomic_DNA"/>
</dbReference>
<feature type="domain" description="Protein FecR C-terminal" evidence="2">
    <location>
        <begin position="297"/>
        <end position="364"/>
    </location>
</feature>
<dbReference type="Pfam" id="PF16344">
    <property type="entry name" value="FecR_C"/>
    <property type="match status" value="1"/>
</dbReference>
<dbReference type="Gene3D" id="3.55.50.30">
    <property type="match status" value="1"/>
</dbReference>
<evidence type="ECO:0000259" key="2">
    <source>
        <dbReference type="Pfam" id="PF16344"/>
    </source>
</evidence>
<dbReference type="RefSeq" id="WP_283369024.1">
    <property type="nucleotide sequence ID" value="NZ_JASHID010000003.1"/>
</dbReference>